<dbReference type="Proteomes" id="UP000646579">
    <property type="component" value="Unassembled WGS sequence"/>
</dbReference>
<name>A0A918RZK6_9HYPH</name>
<sequence>MTRTLSLGLLTGSALVALTTVAQAAPAIGLIGDRTLVMFDTETLEVSGTMEAAGVEMLHGIDVRPANDMLYGVADGTSVVTIDLDTGETTEASTLSETLPEGVDAIVDFNPMADRLRFMGTDGTNLRANVDDGSVTVDGSLAFESADMHAGETPDIVAAAYTNSYGQPESTAMYDIDATIVALIQQIAPNDGTLAAIGKLGIDGADHYAFDIMSNEALENTAYLVAANVLYTVDLESGEATELGMIEGLEDMGMVRDVALLP</sequence>
<reference evidence="3" key="1">
    <citation type="journal article" date="2014" name="Int. J. Syst. Evol. Microbiol.">
        <title>Complete genome sequence of Corynebacterium casei LMG S-19264T (=DSM 44701T), isolated from a smear-ripened cheese.</title>
        <authorList>
            <consortium name="US DOE Joint Genome Institute (JGI-PGF)"/>
            <person name="Walter F."/>
            <person name="Albersmeier A."/>
            <person name="Kalinowski J."/>
            <person name="Ruckert C."/>
        </authorList>
    </citation>
    <scope>NUCLEOTIDE SEQUENCE</scope>
    <source>
        <strain evidence="3">KCTC 32437</strain>
    </source>
</reference>
<dbReference type="PROSITE" id="PS00430">
    <property type="entry name" value="TONB_DEPENDENT_REC_1"/>
    <property type="match status" value="1"/>
</dbReference>
<feature type="domain" description="DUF4394" evidence="2">
    <location>
        <begin position="35"/>
        <end position="248"/>
    </location>
</feature>
<dbReference type="InterPro" id="IPR015943">
    <property type="entry name" value="WD40/YVTN_repeat-like_dom_sf"/>
</dbReference>
<feature type="chain" id="PRO_5037962425" description="DUF4394 domain-containing protein" evidence="1">
    <location>
        <begin position="25"/>
        <end position="262"/>
    </location>
</feature>
<dbReference type="SUPFAM" id="SSF50969">
    <property type="entry name" value="YVTN repeat-like/Quinoprotein amine dehydrogenase"/>
    <property type="match status" value="1"/>
</dbReference>
<dbReference type="RefSeq" id="WP_189424055.1">
    <property type="nucleotide sequence ID" value="NZ_BMZE01000001.1"/>
</dbReference>
<gene>
    <name evidence="3" type="ORF">GCM10007989_10610</name>
</gene>
<keyword evidence="4" id="KW-1185">Reference proteome</keyword>
<comment type="caution">
    <text evidence="3">The sequence shown here is derived from an EMBL/GenBank/DDBJ whole genome shotgun (WGS) entry which is preliminary data.</text>
</comment>
<dbReference type="Gene3D" id="2.130.10.10">
    <property type="entry name" value="YVTN repeat-like/Quinoprotein amine dehydrogenase"/>
    <property type="match status" value="1"/>
</dbReference>
<evidence type="ECO:0000259" key="2">
    <source>
        <dbReference type="Pfam" id="PF14339"/>
    </source>
</evidence>
<evidence type="ECO:0000313" key="3">
    <source>
        <dbReference type="EMBL" id="GHA17295.1"/>
    </source>
</evidence>
<dbReference type="AlphaFoldDB" id="A0A918RZK6"/>
<keyword evidence="1" id="KW-0732">Signal</keyword>
<reference evidence="3" key="2">
    <citation type="submission" date="2020-09" db="EMBL/GenBank/DDBJ databases">
        <authorList>
            <person name="Sun Q."/>
            <person name="Kim S."/>
        </authorList>
    </citation>
    <scope>NUCLEOTIDE SEQUENCE</scope>
    <source>
        <strain evidence="3">KCTC 32437</strain>
    </source>
</reference>
<dbReference type="EMBL" id="BMZE01000001">
    <property type="protein sequence ID" value="GHA17295.1"/>
    <property type="molecule type" value="Genomic_DNA"/>
</dbReference>
<evidence type="ECO:0000256" key="1">
    <source>
        <dbReference type="SAM" id="SignalP"/>
    </source>
</evidence>
<dbReference type="InterPro" id="IPR010916">
    <property type="entry name" value="TonB_box_CS"/>
</dbReference>
<dbReference type="Pfam" id="PF14339">
    <property type="entry name" value="DUF4394"/>
    <property type="match status" value="1"/>
</dbReference>
<dbReference type="InterPro" id="IPR011044">
    <property type="entry name" value="Quino_amine_DH_bsu"/>
</dbReference>
<organism evidence="3 4">
    <name type="scientific">Devosia pacifica</name>
    <dbReference type="NCBI Taxonomy" id="1335967"/>
    <lineage>
        <taxon>Bacteria</taxon>
        <taxon>Pseudomonadati</taxon>
        <taxon>Pseudomonadota</taxon>
        <taxon>Alphaproteobacteria</taxon>
        <taxon>Hyphomicrobiales</taxon>
        <taxon>Devosiaceae</taxon>
        <taxon>Devosia</taxon>
    </lineage>
</organism>
<accession>A0A918RZK6</accession>
<evidence type="ECO:0000313" key="4">
    <source>
        <dbReference type="Proteomes" id="UP000646579"/>
    </source>
</evidence>
<dbReference type="InterPro" id="IPR025507">
    <property type="entry name" value="DUF4394"/>
</dbReference>
<proteinExistence type="predicted"/>
<protein>
    <recommendedName>
        <fullName evidence="2">DUF4394 domain-containing protein</fullName>
    </recommendedName>
</protein>
<feature type="signal peptide" evidence="1">
    <location>
        <begin position="1"/>
        <end position="24"/>
    </location>
</feature>